<sequence>MVLLNICIANLSWVQPFDSERTQTGNFSVYSRKLNVNMMNQIQKYSMVNEEYARLLFIPINENKRQAVILLPQPRFSLDDSTMNCVNVKTPKFTLSSQQNLINALNYFGVTHLFESNNTDFRDIAGPGGFI</sequence>
<dbReference type="EMBL" id="JWZT01005098">
    <property type="protein sequence ID" value="KII62176.1"/>
    <property type="molecule type" value="Genomic_DNA"/>
</dbReference>
<dbReference type="InterPro" id="IPR023796">
    <property type="entry name" value="Serpin_dom"/>
</dbReference>
<dbReference type="InterPro" id="IPR042178">
    <property type="entry name" value="Serpin_sf_1"/>
</dbReference>
<evidence type="ECO:0000313" key="3">
    <source>
        <dbReference type="Proteomes" id="UP000031668"/>
    </source>
</evidence>
<organism evidence="2 3">
    <name type="scientific">Thelohanellus kitauei</name>
    <name type="common">Myxosporean</name>
    <dbReference type="NCBI Taxonomy" id="669202"/>
    <lineage>
        <taxon>Eukaryota</taxon>
        <taxon>Metazoa</taxon>
        <taxon>Cnidaria</taxon>
        <taxon>Myxozoa</taxon>
        <taxon>Myxosporea</taxon>
        <taxon>Bivalvulida</taxon>
        <taxon>Platysporina</taxon>
        <taxon>Myxobolidae</taxon>
        <taxon>Thelohanellus</taxon>
    </lineage>
</organism>
<dbReference type="Gene3D" id="3.30.497.10">
    <property type="entry name" value="Antithrombin, subunit I, domain 2"/>
    <property type="match status" value="1"/>
</dbReference>
<reference evidence="2 3" key="1">
    <citation type="journal article" date="2014" name="Genome Biol. Evol.">
        <title>The genome of the myxosporean Thelohanellus kitauei shows adaptations to nutrient acquisition within its fish host.</title>
        <authorList>
            <person name="Yang Y."/>
            <person name="Xiong J."/>
            <person name="Zhou Z."/>
            <person name="Huo F."/>
            <person name="Miao W."/>
            <person name="Ran C."/>
            <person name="Liu Y."/>
            <person name="Zhang J."/>
            <person name="Feng J."/>
            <person name="Wang M."/>
            <person name="Wang M."/>
            <person name="Wang L."/>
            <person name="Yao B."/>
        </authorList>
    </citation>
    <scope>NUCLEOTIDE SEQUENCE [LARGE SCALE GENOMIC DNA]</scope>
    <source>
        <strain evidence="2">Wuqing</strain>
    </source>
</reference>
<dbReference type="OrthoDB" id="5966977at2759"/>
<feature type="domain" description="Serpin" evidence="1">
    <location>
        <begin position="1"/>
        <end position="125"/>
    </location>
</feature>
<dbReference type="SUPFAM" id="SSF56574">
    <property type="entry name" value="Serpins"/>
    <property type="match status" value="1"/>
</dbReference>
<dbReference type="AlphaFoldDB" id="A0A0C2MKS2"/>
<comment type="caution">
    <text evidence="2">The sequence shown here is derived from an EMBL/GenBank/DDBJ whole genome shotgun (WGS) entry which is preliminary data.</text>
</comment>
<name>A0A0C2MKS2_THEKT</name>
<dbReference type="Proteomes" id="UP000031668">
    <property type="component" value="Unassembled WGS sequence"/>
</dbReference>
<dbReference type="InterPro" id="IPR042185">
    <property type="entry name" value="Serpin_sf_2"/>
</dbReference>
<dbReference type="InterPro" id="IPR036186">
    <property type="entry name" value="Serpin_sf"/>
</dbReference>
<gene>
    <name evidence="2" type="ORF">RF11_07096</name>
</gene>
<evidence type="ECO:0000313" key="2">
    <source>
        <dbReference type="EMBL" id="KII62176.1"/>
    </source>
</evidence>
<dbReference type="Pfam" id="PF00079">
    <property type="entry name" value="Serpin"/>
    <property type="match status" value="1"/>
</dbReference>
<proteinExistence type="predicted"/>
<keyword evidence="3" id="KW-1185">Reference proteome</keyword>
<accession>A0A0C2MKS2</accession>
<evidence type="ECO:0000259" key="1">
    <source>
        <dbReference type="Pfam" id="PF00079"/>
    </source>
</evidence>
<protein>
    <recommendedName>
        <fullName evidence="1">Serpin domain-containing protein</fullName>
    </recommendedName>
</protein>
<dbReference type="Gene3D" id="2.30.39.10">
    <property type="entry name" value="Alpha-1-antitrypsin, domain 1"/>
    <property type="match status" value="1"/>
</dbReference>